<proteinExistence type="predicted"/>
<dbReference type="EMBL" id="MK279909">
    <property type="protein sequence ID" value="AZS12619.1"/>
    <property type="molecule type" value="Genomic_DNA"/>
</dbReference>
<protein>
    <submittedName>
        <fullName evidence="2">Uncharacterized protein</fullName>
    </submittedName>
</protein>
<keyword evidence="3" id="KW-1185">Reference proteome</keyword>
<feature type="compositionally biased region" description="Low complexity" evidence="1">
    <location>
        <begin position="123"/>
        <end position="133"/>
    </location>
</feature>
<sequence>MSLESVLERIAIALENPPQIVNVSEANKDDDDLDPTFAALAGACYSMAEQLEKVLDEPDQFKKAQGLRNLVRQIRSLADKYAEQAQAEDYRHVMQSRIRKVESNDEPEPETPVVEPDPRYKPKGQWKGPQGGE</sequence>
<feature type="region of interest" description="Disordered" evidence="1">
    <location>
        <begin position="96"/>
        <end position="133"/>
    </location>
</feature>
<evidence type="ECO:0000256" key="1">
    <source>
        <dbReference type="SAM" id="MobiDB-lite"/>
    </source>
</evidence>
<dbReference type="KEGG" id="vg:55613042"/>
<reference evidence="2 3" key="1">
    <citation type="submission" date="2018-12" db="EMBL/GenBank/DDBJ databases">
        <authorList>
            <person name="Almail A."/>
            <person name="Dorhout K.E."/>
            <person name="Johnson J."/>
            <person name="Jorgensen H.J."/>
            <person name="Tolsma S."/>
            <person name="Garlena R.A."/>
            <person name="Russell D.A."/>
            <person name="Pope W.H."/>
            <person name="Jacobs-Sera D."/>
            <person name="Hatfull G.F."/>
        </authorList>
    </citation>
    <scope>NUCLEOTIDE SEQUENCE [LARGE SCALE GENOMIC DNA]</scope>
</reference>
<dbReference type="RefSeq" id="YP_009842781.1">
    <property type="nucleotide sequence ID" value="NC_048743.1"/>
</dbReference>
<dbReference type="GeneID" id="55613042"/>
<gene>
    <name evidence="2" type="primary">83</name>
    <name evidence="2" type="ORF">SEA_DRLUPO_83</name>
</gene>
<dbReference type="Proteomes" id="UP000288363">
    <property type="component" value="Segment"/>
</dbReference>
<organism evidence="2 3">
    <name type="scientific">Mycobacterium phage DrLupo</name>
    <dbReference type="NCBI Taxonomy" id="2499037"/>
    <lineage>
        <taxon>Viruses</taxon>
        <taxon>Duplodnaviria</taxon>
        <taxon>Heunggongvirae</taxon>
        <taxon>Uroviricota</taxon>
        <taxon>Caudoviricetes</taxon>
        <taxon>Barnyardvirus</taxon>
        <taxon>Barnyardvirus drlupo</taxon>
    </lineage>
</organism>
<evidence type="ECO:0000313" key="3">
    <source>
        <dbReference type="Proteomes" id="UP000288363"/>
    </source>
</evidence>
<accession>A0A3S9UQQ0</accession>
<evidence type="ECO:0000313" key="2">
    <source>
        <dbReference type="EMBL" id="AZS12619.1"/>
    </source>
</evidence>
<name>A0A3S9UQQ0_9CAUD</name>